<organism evidence="1 2">
    <name type="scientific">Ideonella azotifigens</name>
    <dbReference type="NCBI Taxonomy" id="513160"/>
    <lineage>
        <taxon>Bacteria</taxon>
        <taxon>Pseudomonadati</taxon>
        <taxon>Pseudomonadota</taxon>
        <taxon>Betaproteobacteria</taxon>
        <taxon>Burkholderiales</taxon>
        <taxon>Sphaerotilaceae</taxon>
        <taxon>Ideonella</taxon>
    </lineage>
</organism>
<evidence type="ECO:0000313" key="2">
    <source>
        <dbReference type="Proteomes" id="UP001500279"/>
    </source>
</evidence>
<gene>
    <name evidence="1" type="ORF">GCM10009107_10290</name>
</gene>
<name>A0ABN1JR96_9BURK</name>
<evidence type="ECO:0000313" key="1">
    <source>
        <dbReference type="EMBL" id="GAA0744598.1"/>
    </source>
</evidence>
<dbReference type="EMBL" id="BAAAEW010000004">
    <property type="protein sequence ID" value="GAA0744598.1"/>
    <property type="molecule type" value="Genomic_DNA"/>
</dbReference>
<keyword evidence="2" id="KW-1185">Reference proteome</keyword>
<comment type="caution">
    <text evidence="1">The sequence shown here is derived from an EMBL/GenBank/DDBJ whole genome shotgun (WGS) entry which is preliminary data.</text>
</comment>
<dbReference type="Proteomes" id="UP001500279">
    <property type="component" value="Unassembled WGS sequence"/>
</dbReference>
<reference evidence="2" key="1">
    <citation type="journal article" date="2019" name="Int. J. Syst. Evol. Microbiol.">
        <title>The Global Catalogue of Microorganisms (GCM) 10K type strain sequencing project: providing services to taxonomists for standard genome sequencing and annotation.</title>
        <authorList>
            <consortium name="The Broad Institute Genomics Platform"/>
            <consortium name="The Broad Institute Genome Sequencing Center for Infectious Disease"/>
            <person name="Wu L."/>
            <person name="Ma J."/>
        </authorList>
    </citation>
    <scope>NUCLEOTIDE SEQUENCE [LARGE SCALE GENOMIC DNA]</scope>
    <source>
        <strain evidence="2">JCM 15503</strain>
    </source>
</reference>
<dbReference type="RefSeq" id="WP_231010585.1">
    <property type="nucleotide sequence ID" value="NZ_BAAAEW010000004.1"/>
</dbReference>
<sequence length="51" mass="5137">MNTQATTRLFSAVASLAVTFVLLTSVLGIAGHEHAAAQGLLATGVQVSQLA</sequence>
<accession>A0ABN1JR96</accession>
<proteinExistence type="predicted"/>
<protein>
    <submittedName>
        <fullName evidence="1">Uncharacterized protein</fullName>
    </submittedName>
</protein>